<dbReference type="InterPro" id="IPR001444">
    <property type="entry name" value="Flag_bb_rod_N"/>
</dbReference>
<dbReference type="GO" id="GO:0044780">
    <property type="term" value="P:bacterial-type flagellum assembly"/>
    <property type="evidence" value="ECO:0007669"/>
    <property type="project" value="InterPro"/>
</dbReference>
<protein>
    <recommendedName>
        <fullName evidence="1">Flagellar basal body rod protein N-terminal domain-containing protein</fullName>
    </recommendedName>
</protein>
<reference evidence="2 3" key="1">
    <citation type="submission" date="2017-01" db="EMBL/GenBank/DDBJ databases">
        <title>Novel large sulfur bacteria in the metagenomes of groundwater-fed chemosynthetic microbial mats in the Lake Huron basin.</title>
        <authorList>
            <person name="Sharrar A.M."/>
            <person name="Flood B.E."/>
            <person name="Bailey J.V."/>
            <person name="Jones D.S."/>
            <person name="Biddanda B."/>
            <person name="Ruberg S.A."/>
            <person name="Marcus D.N."/>
            <person name="Dick G.J."/>
        </authorList>
    </citation>
    <scope>NUCLEOTIDE SEQUENCE [LARGE SCALE GENOMIC DNA]</scope>
    <source>
        <strain evidence="2">A7</strain>
    </source>
</reference>
<dbReference type="GO" id="GO:0009424">
    <property type="term" value="C:bacterial-type flagellum hook"/>
    <property type="evidence" value="ECO:0007669"/>
    <property type="project" value="InterPro"/>
</dbReference>
<proteinExistence type="predicted"/>
<accession>A0A1W9KUH0</accession>
<dbReference type="EMBL" id="MTEI01000005">
    <property type="protein sequence ID" value="OQW88152.1"/>
    <property type="molecule type" value="Genomic_DNA"/>
</dbReference>
<dbReference type="Proteomes" id="UP000192505">
    <property type="component" value="Unassembled WGS sequence"/>
</dbReference>
<dbReference type="GO" id="GO:0005198">
    <property type="term" value="F:structural molecule activity"/>
    <property type="evidence" value="ECO:0007669"/>
    <property type="project" value="InterPro"/>
</dbReference>
<dbReference type="PANTHER" id="PTHR30033">
    <property type="entry name" value="FLAGELLAR HOOK-ASSOCIATED PROTEIN 1"/>
    <property type="match status" value="1"/>
</dbReference>
<evidence type="ECO:0000313" key="2">
    <source>
        <dbReference type="EMBL" id="OQW88152.1"/>
    </source>
</evidence>
<organism evidence="2 3">
    <name type="scientific">Rhodoferax ferrireducens</name>
    <dbReference type="NCBI Taxonomy" id="192843"/>
    <lineage>
        <taxon>Bacteria</taxon>
        <taxon>Pseudomonadati</taxon>
        <taxon>Pseudomonadota</taxon>
        <taxon>Betaproteobacteria</taxon>
        <taxon>Burkholderiales</taxon>
        <taxon>Comamonadaceae</taxon>
        <taxon>Rhodoferax</taxon>
    </lineage>
</organism>
<dbReference type="Pfam" id="PF00460">
    <property type="entry name" value="Flg_bb_rod"/>
    <property type="match status" value="1"/>
</dbReference>
<dbReference type="PANTHER" id="PTHR30033:SF1">
    <property type="entry name" value="FLAGELLAR HOOK-ASSOCIATED PROTEIN 1"/>
    <property type="match status" value="1"/>
</dbReference>
<dbReference type="InterPro" id="IPR002371">
    <property type="entry name" value="FlgK"/>
</dbReference>
<gene>
    <name evidence="2" type="ORF">BWK72_10475</name>
</gene>
<name>A0A1W9KUH0_9BURK</name>
<sequence>MVSLSSIALSGMNAAQTQMQASAHNVANLNTEGFSRQEVKLTQQAEGGVSASLSTATWPGPALETDVVAQLQAKNAYLANLAVFKTQDKMAGALLNLDA</sequence>
<feature type="domain" description="Flagellar basal body rod protein N-terminal" evidence="1">
    <location>
        <begin position="7"/>
        <end position="34"/>
    </location>
</feature>
<evidence type="ECO:0000313" key="3">
    <source>
        <dbReference type="Proteomes" id="UP000192505"/>
    </source>
</evidence>
<dbReference type="AlphaFoldDB" id="A0A1W9KUH0"/>
<evidence type="ECO:0000259" key="1">
    <source>
        <dbReference type="Pfam" id="PF00460"/>
    </source>
</evidence>
<comment type="caution">
    <text evidence="2">The sequence shown here is derived from an EMBL/GenBank/DDBJ whole genome shotgun (WGS) entry which is preliminary data.</text>
</comment>